<dbReference type="AlphaFoldDB" id="A0A0D2ZTJ5"/>
<organism evidence="1 2">
    <name type="scientific">Brassica oleracea var. oleracea</name>
    <dbReference type="NCBI Taxonomy" id="109376"/>
    <lineage>
        <taxon>Eukaryota</taxon>
        <taxon>Viridiplantae</taxon>
        <taxon>Streptophyta</taxon>
        <taxon>Embryophyta</taxon>
        <taxon>Tracheophyta</taxon>
        <taxon>Spermatophyta</taxon>
        <taxon>Magnoliopsida</taxon>
        <taxon>eudicotyledons</taxon>
        <taxon>Gunneridae</taxon>
        <taxon>Pentapetalae</taxon>
        <taxon>rosids</taxon>
        <taxon>malvids</taxon>
        <taxon>Brassicales</taxon>
        <taxon>Brassicaceae</taxon>
        <taxon>Brassiceae</taxon>
        <taxon>Brassica</taxon>
    </lineage>
</organism>
<accession>A0A0D2ZTJ5</accession>
<sequence>MRHLIVHLDKSFSLAATRVTEDSNSAFHLFQKADSNLCFTPSNRRLGIIFALRSIATSDLRGGVPVNIKRVSEKYGWKRRKFYSMKQSRKNLKAFYWRDLAMFQCMRYI</sequence>
<name>A0A0D2ZTJ5_BRAOL</name>
<evidence type="ECO:0000313" key="2">
    <source>
        <dbReference type="Proteomes" id="UP000032141"/>
    </source>
</evidence>
<dbReference type="EnsemblPlants" id="Bo01091s010.1">
    <property type="protein sequence ID" value="Bo01091s010.1"/>
    <property type="gene ID" value="Bo01091s010"/>
</dbReference>
<reference evidence="1" key="1">
    <citation type="journal article" date="2014" name="Genome Biol.">
        <title>Transcriptome and methylome profiling reveals relics of genome dominance in the mesopolyploid Brassica oleracea.</title>
        <authorList>
            <person name="Parkin I.A."/>
            <person name="Koh C."/>
            <person name="Tang H."/>
            <person name="Robinson S.J."/>
            <person name="Kagale S."/>
            <person name="Clarke W.E."/>
            <person name="Town C.D."/>
            <person name="Nixon J."/>
            <person name="Krishnakumar V."/>
            <person name="Bidwell S.L."/>
            <person name="Denoeud F."/>
            <person name="Belcram H."/>
            <person name="Links M.G."/>
            <person name="Just J."/>
            <person name="Clarke C."/>
            <person name="Bender T."/>
            <person name="Huebert T."/>
            <person name="Mason A.S."/>
            <person name="Pires J.C."/>
            <person name="Barker G."/>
            <person name="Moore J."/>
            <person name="Walley P.G."/>
            <person name="Manoli S."/>
            <person name="Batley J."/>
            <person name="Edwards D."/>
            <person name="Nelson M.N."/>
            <person name="Wang X."/>
            <person name="Paterson A.H."/>
            <person name="King G."/>
            <person name="Bancroft I."/>
            <person name="Chalhoub B."/>
            <person name="Sharpe A.G."/>
        </authorList>
    </citation>
    <scope>NUCLEOTIDE SEQUENCE [LARGE SCALE GENOMIC DNA]</scope>
    <source>
        <strain evidence="1">cv. TO1000</strain>
    </source>
</reference>
<dbReference type="Proteomes" id="UP000032141">
    <property type="component" value="Unassembled WGS sequence"/>
</dbReference>
<evidence type="ECO:0000313" key="1">
    <source>
        <dbReference type="EnsemblPlants" id="Bo01091s010.1"/>
    </source>
</evidence>
<reference evidence="1" key="2">
    <citation type="submission" date="2015-06" db="UniProtKB">
        <authorList>
            <consortium name="EnsemblPlants"/>
        </authorList>
    </citation>
    <scope>IDENTIFICATION</scope>
</reference>
<protein>
    <submittedName>
        <fullName evidence="1">Uncharacterized protein</fullName>
    </submittedName>
</protein>
<dbReference type="OMA" id="LKAFYWR"/>
<dbReference type="HOGENOM" id="CLU_2187619_0_0_1"/>
<keyword evidence="2" id="KW-1185">Reference proteome</keyword>
<dbReference type="Gramene" id="Bo01091s010.1">
    <property type="protein sequence ID" value="Bo01091s010.1"/>
    <property type="gene ID" value="Bo01091s010"/>
</dbReference>
<proteinExistence type="predicted"/>